<evidence type="ECO:0000256" key="8">
    <source>
        <dbReference type="SAM" id="MobiDB-lite"/>
    </source>
</evidence>
<evidence type="ECO:0000313" key="9">
    <source>
        <dbReference type="EMBL" id="KAJ1527480.1"/>
    </source>
</evidence>
<comment type="subcellular location">
    <subcellularLocation>
        <location evidence="1">Cell projection</location>
        <location evidence="1">Cilium</location>
    </subcellularLocation>
</comment>
<keyword evidence="3" id="KW-0970">Cilium biogenesis/degradation</keyword>
<dbReference type="PANTHER" id="PTHR21547:SF0">
    <property type="entry name" value="CLUSTERIN-ASSOCIATED PROTEIN 1"/>
    <property type="match status" value="1"/>
</dbReference>
<keyword evidence="5" id="KW-0969">Cilium</keyword>
<evidence type="ECO:0000256" key="5">
    <source>
        <dbReference type="ARBA" id="ARBA00023069"/>
    </source>
</evidence>
<feature type="compositionally biased region" description="Acidic residues" evidence="8">
    <location>
        <begin position="402"/>
        <end position="414"/>
    </location>
</feature>
<evidence type="ECO:0008006" key="11">
    <source>
        <dbReference type="Google" id="ProtNLM"/>
    </source>
</evidence>
<feature type="region of interest" description="Disordered" evidence="8">
    <location>
        <begin position="328"/>
        <end position="446"/>
    </location>
</feature>
<evidence type="ECO:0000256" key="6">
    <source>
        <dbReference type="ARBA" id="ARBA00023273"/>
    </source>
</evidence>
<evidence type="ECO:0000313" key="10">
    <source>
        <dbReference type="Proteomes" id="UP001075354"/>
    </source>
</evidence>
<dbReference type="AlphaFoldDB" id="A0AAV7XNU7"/>
<dbReference type="GO" id="GO:0060271">
    <property type="term" value="P:cilium assembly"/>
    <property type="evidence" value="ECO:0007669"/>
    <property type="project" value="TreeGrafter"/>
</dbReference>
<feature type="coiled-coil region" evidence="7">
    <location>
        <begin position="191"/>
        <end position="239"/>
    </location>
</feature>
<dbReference type="Pfam" id="PF10234">
    <property type="entry name" value="Cluap1"/>
    <property type="match status" value="1"/>
</dbReference>
<organism evidence="9 10">
    <name type="scientific">Megalurothrips usitatus</name>
    <name type="common">bean blossom thrips</name>
    <dbReference type="NCBI Taxonomy" id="439358"/>
    <lineage>
        <taxon>Eukaryota</taxon>
        <taxon>Metazoa</taxon>
        <taxon>Ecdysozoa</taxon>
        <taxon>Arthropoda</taxon>
        <taxon>Hexapoda</taxon>
        <taxon>Insecta</taxon>
        <taxon>Pterygota</taxon>
        <taxon>Neoptera</taxon>
        <taxon>Paraneoptera</taxon>
        <taxon>Thysanoptera</taxon>
        <taxon>Terebrantia</taxon>
        <taxon>Thripoidea</taxon>
        <taxon>Thripidae</taxon>
        <taxon>Megalurothrips</taxon>
    </lineage>
</organism>
<accession>A0AAV7XNU7</accession>
<comment type="caution">
    <text evidence="9">The sequence shown here is derived from an EMBL/GenBank/DDBJ whole genome shotgun (WGS) entry which is preliminary data.</text>
</comment>
<dbReference type="GO" id="GO:0005815">
    <property type="term" value="C:microtubule organizing center"/>
    <property type="evidence" value="ECO:0007669"/>
    <property type="project" value="TreeGrafter"/>
</dbReference>
<evidence type="ECO:0000256" key="4">
    <source>
        <dbReference type="ARBA" id="ARBA00023054"/>
    </source>
</evidence>
<dbReference type="EMBL" id="JAPTSV010000005">
    <property type="protein sequence ID" value="KAJ1527480.1"/>
    <property type="molecule type" value="Genomic_DNA"/>
</dbReference>
<protein>
    <recommendedName>
        <fullName evidence="11">Clusterin-associated protein 1</fullName>
    </recommendedName>
</protein>
<dbReference type="InterPro" id="IPR019366">
    <property type="entry name" value="Clusterin-associated_protein-1"/>
</dbReference>
<sequence>MSYRDLRSFTEMMRALGYSRLISMENFRNPNFPLVAEILVWLIQRFDPDADIPLEFDTETDRVLLIRSVAQFMAVKANVKLNTKRLYQADGYAVREMLKATSLLYSTLLSNSTQQHDSEERAMSAKAAASNITSKIHELKQVRNLVSQITTKGAKLFDFLGKEVELAELRNSSVARQIEMNQVEVGLQQAIEDVRHEIAETKMKMENVSATESSLDSKIEKRKLELERNQKRLQTLKKVRPAFMEEFERLEIELRQLYESYVLRFRCMTYLEQQYEAAEQAEQERMEERQAATKKLLEQLKMEDGSMKLIEGSGDLFSNQKINGGEDSIINQNGDDLSKFAVPKRPGQADRNGVRTGAARPVTGRRNGTRVFGSMTGGKLDGDSGSLDSDSDLLLDGSELLGSEDDDDNDELEMDPAATVDGGIRARTGHARKPPERPYDHSDDDF</sequence>
<evidence type="ECO:0000256" key="7">
    <source>
        <dbReference type="SAM" id="Coils"/>
    </source>
</evidence>
<evidence type="ECO:0000256" key="1">
    <source>
        <dbReference type="ARBA" id="ARBA00004138"/>
    </source>
</evidence>
<keyword evidence="4 7" id="KW-0175">Coiled coil</keyword>
<dbReference type="GO" id="GO:0005929">
    <property type="term" value="C:cilium"/>
    <property type="evidence" value="ECO:0007669"/>
    <property type="project" value="UniProtKB-SubCell"/>
</dbReference>
<dbReference type="PANTHER" id="PTHR21547">
    <property type="entry name" value="CLUSTERIN ASSOCIATED PROTEIN 1"/>
    <property type="match status" value="1"/>
</dbReference>
<keyword evidence="6" id="KW-0966">Cell projection</keyword>
<comment type="similarity">
    <text evidence="2">Belongs to the CLUAP1 family.</text>
</comment>
<dbReference type="GO" id="GO:0030992">
    <property type="term" value="C:intraciliary transport particle B"/>
    <property type="evidence" value="ECO:0007669"/>
    <property type="project" value="TreeGrafter"/>
</dbReference>
<gene>
    <name evidence="9" type="ORF">ONE63_007453</name>
</gene>
<evidence type="ECO:0000256" key="2">
    <source>
        <dbReference type="ARBA" id="ARBA00008340"/>
    </source>
</evidence>
<feature type="compositionally biased region" description="Basic and acidic residues" evidence="8">
    <location>
        <begin position="433"/>
        <end position="446"/>
    </location>
</feature>
<keyword evidence="10" id="KW-1185">Reference proteome</keyword>
<reference evidence="9" key="1">
    <citation type="submission" date="2022-12" db="EMBL/GenBank/DDBJ databases">
        <title>Chromosome-level genome assembly of the bean flower thrips Megalurothrips usitatus.</title>
        <authorList>
            <person name="Ma L."/>
            <person name="Liu Q."/>
            <person name="Li H."/>
            <person name="Cai W."/>
        </authorList>
    </citation>
    <scope>NUCLEOTIDE SEQUENCE</scope>
    <source>
        <strain evidence="9">Cailab_2022a</strain>
    </source>
</reference>
<feature type="coiled-coil region" evidence="7">
    <location>
        <begin position="271"/>
        <end position="303"/>
    </location>
</feature>
<feature type="compositionally biased region" description="Low complexity" evidence="8">
    <location>
        <begin position="383"/>
        <end position="401"/>
    </location>
</feature>
<name>A0AAV7XNU7_9NEOP</name>
<proteinExistence type="inferred from homology"/>
<evidence type="ECO:0000256" key="3">
    <source>
        <dbReference type="ARBA" id="ARBA00022794"/>
    </source>
</evidence>
<dbReference type="Proteomes" id="UP001075354">
    <property type="component" value="Chromosome 5"/>
</dbReference>